<dbReference type="GO" id="GO:0016788">
    <property type="term" value="F:hydrolase activity, acting on ester bonds"/>
    <property type="evidence" value="ECO:0007669"/>
    <property type="project" value="InterPro"/>
</dbReference>
<proteinExistence type="predicted"/>
<comment type="caution">
    <text evidence="3">The sequence shown here is derived from an EMBL/GenBank/DDBJ whole genome shotgun (WGS) entry which is preliminary data.</text>
</comment>
<gene>
    <name evidence="3" type="ORF">LTR62_000257</name>
</gene>
<evidence type="ECO:0008006" key="5">
    <source>
        <dbReference type="Google" id="ProtNLM"/>
    </source>
</evidence>
<feature type="chain" id="PRO_5042983283" description="Carbohydrate esterase family 16 protein" evidence="2">
    <location>
        <begin position="19"/>
        <end position="335"/>
    </location>
</feature>
<dbReference type="Gene3D" id="3.40.50.1110">
    <property type="entry name" value="SGNH hydrolase"/>
    <property type="match status" value="1"/>
</dbReference>
<dbReference type="Proteomes" id="UP001310890">
    <property type="component" value="Unassembled WGS sequence"/>
</dbReference>
<organism evidence="3 4">
    <name type="scientific">Meristemomyces frigidus</name>
    <dbReference type="NCBI Taxonomy" id="1508187"/>
    <lineage>
        <taxon>Eukaryota</taxon>
        <taxon>Fungi</taxon>
        <taxon>Dikarya</taxon>
        <taxon>Ascomycota</taxon>
        <taxon>Pezizomycotina</taxon>
        <taxon>Dothideomycetes</taxon>
        <taxon>Dothideomycetidae</taxon>
        <taxon>Mycosphaerellales</taxon>
        <taxon>Teratosphaeriaceae</taxon>
        <taxon>Meristemomyces</taxon>
    </lineage>
</organism>
<dbReference type="InterPro" id="IPR051058">
    <property type="entry name" value="GDSL_Est/Lipase"/>
</dbReference>
<evidence type="ECO:0000313" key="3">
    <source>
        <dbReference type="EMBL" id="KAK5119046.1"/>
    </source>
</evidence>
<evidence type="ECO:0000256" key="2">
    <source>
        <dbReference type="SAM" id="SignalP"/>
    </source>
</evidence>
<accession>A0AAN7TXQ4</accession>
<name>A0AAN7TXQ4_9PEZI</name>
<dbReference type="Pfam" id="PF00657">
    <property type="entry name" value="Lipase_GDSL"/>
    <property type="match status" value="1"/>
</dbReference>
<keyword evidence="1" id="KW-0378">Hydrolase</keyword>
<dbReference type="InterPro" id="IPR001087">
    <property type="entry name" value="GDSL"/>
</dbReference>
<evidence type="ECO:0000256" key="1">
    <source>
        <dbReference type="ARBA" id="ARBA00022801"/>
    </source>
</evidence>
<dbReference type="PANTHER" id="PTHR45648:SF22">
    <property type="entry name" value="GDSL LIPASE_ACYLHYDROLASE FAMILY PROTEIN (AFU_ORTHOLOGUE AFUA_4G14700)"/>
    <property type="match status" value="1"/>
</dbReference>
<sequence>MTSSIFLGLARVAAGVTALTVPEVATLKRSAYPFNQLIAFGDELSDNGNGSYAHNITGGGTNNYGYGTWTDGPVAVSYLADMLGVPLDDYAFGGSNGGSTGGSSINNTYTPAGAKLLSGEMIPSVHDQVFYNYTLIGAPENIGNSLQFIWSGQADLLAHTDWFWEGDPHNEWFASNISDRLVYNAEHLIELGAPYVFIANIYPKHRAPVGYTFLCGTSVCSDVLGTLGKIIVQANTAIEQAVNASKYADKLIYYDVFTFIHNLIDNKDSHGLTASATDYCDGTAGVAKWDECAAGSYTWEGATKFIWMTFVEPTTTVHQMIAADMKKTIDSFLGH</sequence>
<dbReference type="EMBL" id="JAVRRL010000001">
    <property type="protein sequence ID" value="KAK5119046.1"/>
    <property type="molecule type" value="Genomic_DNA"/>
</dbReference>
<feature type="signal peptide" evidence="2">
    <location>
        <begin position="1"/>
        <end position="18"/>
    </location>
</feature>
<keyword evidence="2" id="KW-0732">Signal</keyword>
<reference evidence="3" key="1">
    <citation type="submission" date="2023-08" db="EMBL/GenBank/DDBJ databases">
        <title>Black Yeasts Isolated from many extreme environments.</title>
        <authorList>
            <person name="Coleine C."/>
            <person name="Stajich J.E."/>
            <person name="Selbmann L."/>
        </authorList>
    </citation>
    <scope>NUCLEOTIDE SEQUENCE</scope>
    <source>
        <strain evidence="3">CCFEE 5401</strain>
    </source>
</reference>
<protein>
    <recommendedName>
        <fullName evidence="5">Carbohydrate esterase family 16 protein</fullName>
    </recommendedName>
</protein>
<dbReference type="PANTHER" id="PTHR45648">
    <property type="entry name" value="GDSL LIPASE/ACYLHYDROLASE FAMILY PROTEIN (AFU_ORTHOLOGUE AFUA_4G14700)"/>
    <property type="match status" value="1"/>
</dbReference>
<dbReference type="InterPro" id="IPR036514">
    <property type="entry name" value="SGNH_hydro_sf"/>
</dbReference>
<evidence type="ECO:0000313" key="4">
    <source>
        <dbReference type="Proteomes" id="UP001310890"/>
    </source>
</evidence>
<dbReference type="AlphaFoldDB" id="A0AAN7TXQ4"/>